<dbReference type="AlphaFoldDB" id="A0A560BB62"/>
<dbReference type="NCBIfam" id="TIGR00481">
    <property type="entry name" value="YbhB/YbcL family Raf kinase inhibitor-like protein"/>
    <property type="match status" value="1"/>
</dbReference>
<dbReference type="CDD" id="cd00865">
    <property type="entry name" value="PEBP_bact_arch"/>
    <property type="match status" value="1"/>
</dbReference>
<dbReference type="EMBL" id="VITF01000004">
    <property type="protein sequence ID" value="TWA69875.1"/>
    <property type="molecule type" value="Genomic_DNA"/>
</dbReference>
<keyword evidence="1" id="KW-0732">Signal</keyword>
<dbReference type="InterPro" id="IPR005247">
    <property type="entry name" value="YbhB_YbcL/LppC-like"/>
</dbReference>
<evidence type="ECO:0008006" key="4">
    <source>
        <dbReference type="Google" id="ProtNLM"/>
    </source>
</evidence>
<accession>A0A560BB62</accession>
<evidence type="ECO:0000313" key="3">
    <source>
        <dbReference type="Proteomes" id="UP000316083"/>
    </source>
</evidence>
<dbReference type="SUPFAM" id="SSF49777">
    <property type="entry name" value="PEBP-like"/>
    <property type="match status" value="1"/>
</dbReference>
<dbReference type="PANTHER" id="PTHR30289:SF1">
    <property type="entry name" value="PEBP (PHOSPHATIDYLETHANOLAMINE-BINDING PROTEIN) FAMILY PROTEIN"/>
    <property type="match status" value="1"/>
</dbReference>
<comment type="caution">
    <text evidence="2">The sequence shown here is derived from an EMBL/GenBank/DDBJ whole genome shotgun (WGS) entry which is preliminary data.</text>
</comment>
<dbReference type="PANTHER" id="PTHR30289">
    <property type="entry name" value="UNCHARACTERIZED PROTEIN YBCL-RELATED"/>
    <property type="match status" value="1"/>
</dbReference>
<dbReference type="InterPro" id="IPR008914">
    <property type="entry name" value="PEBP"/>
</dbReference>
<proteinExistence type="predicted"/>
<evidence type="ECO:0000256" key="1">
    <source>
        <dbReference type="SAM" id="SignalP"/>
    </source>
</evidence>
<sequence>MPFTRPNARPEPLRAPLRAPLPAALLAAALTLGAVPATAQAESQPQAKPFALTLPGHADGRFQAKNSLPAAYGFGCDGANLSPEIRRDNAPEGTRSFVLTIHDADAPTGIGWTHWVVANIPADARVIPEGASGKAGRLPAGVLESRTDFGAPGFGGPCPPQGTEHRYTVTLTALGLPALPAMVTADSMPALVGFLRKANALGEAKAVLLYGR</sequence>
<reference evidence="2 3" key="1">
    <citation type="submission" date="2019-06" db="EMBL/GenBank/DDBJ databases">
        <title>Genomic Encyclopedia of Type Strains, Phase IV (KMG-V): Genome sequencing to study the core and pangenomes of soil and plant-associated prokaryotes.</title>
        <authorList>
            <person name="Whitman W."/>
        </authorList>
    </citation>
    <scope>NUCLEOTIDE SEQUENCE [LARGE SCALE GENOMIC DNA]</scope>
    <source>
        <strain evidence="2 3">BR 11796</strain>
    </source>
</reference>
<dbReference type="Pfam" id="PF01161">
    <property type="entry name" value="PBP"/>
    <property type="match status" value="1"/>
</dbReference>
<feature type="chain" id="PRO_5021802560" description="YbhB/YbcL family Raf kinase inhibitor-like protein" evidence="1">
    <location>
        <begin position="40"/>
        <end position="212"/>
    </location>
</feature>
<evidence type="ECO:0000313" key="2">
    <source>
        <dbReference type="EMBL" id="TWA69875.1"/>
    </source>
</evidence>
<dbReference type="Gene3D" id="3.90.280.10">
    <property type="entry name" value="PEBP-like"/>
    <property type="match status" value="1"/>
</dbReference>
<name>A0A560BB62_AZOBR</name>
<protein>
    <recommendedName>
        <fullName evidence="4">YbhB/YbcL family Raf kinase inhibitor-like protein</fullName>
    </recommendedName>
</protein>
<feature type="signal peptide" evidence="1">
    <location>
        <begin position="1"/>
        <end position="39"/>
    </location>
</feature>
<organism evidence="2 3">
    <name type="scientific">Azospirillum brasilense</name>
    <dbReference type="NCBI Taxonomy" id="192"/>
    <lineage>
        <taxon>Bacteria</taxon>
        <taxon>Pseudomonadati</taxon>
        <taxon>Pseudomonadota</taxon>
        <taxon>Alphaproteobacteria</taxon>
        <taxon>Rhodospirillales</taxon>
        <taxon>Azospirillaceae</taxon>
        <taxon>Azospirillum</taxon>
    </lineage>
</organism>
<gene>
    <name evidence="2" type="ORF">FBZ82_10435</name>
</gene>
<dbReference type="Proteomes" id="UP000316083">
    <property type="component" value="Unassembled WGS sequence"/>
</dbReference>
<dbReference type="RefSeq" id="WP_145675270.1">
    <property type="nucleotide sequence ID" value="NZ_VITF01000004.1"/>
</dbReference>
<dbReference type="InterPro" id="IPR036610">
    <property type="entry name" value="PEBP-like_sf"/>
</dbReference>